<dbReference type="PROSITE" id="PS00018">
    <property type="entry name" value="EF_HAND_1"/>
    <property type="match status" value="1"/>
</dbReference>
<proteinExistence type="predicted"/>
<gene>
    <name evidence="2" type="ORF">DFA_02889</name>
</gene>
<dbReference type="EMBL" id="GL883006">
    <property type="protein sequence ID" value="EGG24645.1"/>
    <property type="molecule type" value="Genomic_DNA"/>
</dbReference>
<dbReference type="InterPro" id="IPR018247">
    <property type="entry name" value="EF_Hand_1_Ca_BS"/>
</dbReference>
<organism evidence="2 3">
    <name type="scientific">Cavenderia fasciculata</name>
    <name type="common">Slime mold</name>
    <name type="synonym">Dictyostelium fasciculatum</name>
    <dbReference type="NCBI Taxonomy" id="261658"/>
    <lineage>
        <taxon>Eukaryota</taxon>
        <taxon>Amoebozoa</taxon>
        <taxon>Evosea</taxon>
        <taxon>Eumycetozoa</taxon>
        <taxon>Dictyostelia</taxon>
        <taxon>Acytosteliales</taxon>
        <taxon>Cavenderiaceae</taxon>
        <taxon>Cavenderia</taxon>
    </lineage>
</organism>
<evidence type="ECO:0000313" key="2">
    <source>
        <dbReference type="EMBL" id="EGG24645.1"/>
    </source>
</evidence>
<feature type="region of interest" description="Disordered" evidence="1">
    <location>
        <begin position="282"/>
        <end position="324"/>
    </location>
</feature>
<dbReference type="AlphaFoldDB" id="F4PIR6"/>
<dbReference type="SUPFAM" id="SSF48371">
    <property type="entry name" value="ARM repeat"/>
    <property type="match status" value="1"/>
</dbReference>
<reference evidence="3" key="1">
    <citation type="journal article" date="2011" name="Genome Res.">
        <title>Phylogeny-wide analysis of social amoeba genomes highlights ancient origins for complex intercellular communication.</title>
        <authorList>
            <person name="Heidel A.J."/>
            <person name="Lawal H.M."/>
            <person name="Felder M."/>
            <person name="Schilde C."/>
            <person name="Helps N.R."/>
            <person name="Tunggal B."/>
            <person name="Rivero F."/>
            <person name="John U."/>
            <person name="Schleicher M."/>
            <person name="Eichinger L."/>
            <person name="Platzer M."/>
            <person name="Noegel A.A."/>
            <person name="Schaap P."/>
            <person name="Gloeckner G."/>
        </authorList>
    </citation>
    <scope>NUCLEOTIDE SEQUENCE [LARGE SCALE GENOMIC DNA]</scope>
    <source>
        <strain evidence="3">SH3</strain>
    </source>
</reference>
<accession>F4PIR6</accession>
<feature type="compositionally biased region" description="Acidic residues" evidence="1">
    <location>
        <begin position="288"/>
        <end position="320"/>
    </location>
</feature>
<evidence type="ECO:0000256" key="1">
    <source>
        <dbReference type="SAM" id="MobiDB-lite"/>
    </source>
</evidence>
<evidence type="ECO:0000313" key="3">
    <source>
        <dbReference type="Proteomes" id="UP000007797"/>
    </source>
</evidence>
<sequence>MYSTNTMVRLEVGLNLRLAIAYLKNWGAFVGYDFTNLETDIRNYVRQDTINVNQTDMGVNQNDIIPNIDQNWFLVVCMINRLVLLSEESLDYNVIIPWTDQEIEKQGTTERPASRINTIKTREALIGYCLKRGHEQELALAQAIVGLIREGHQTGYTFDPRAFTILVDIFRSYYESLESASLSQEMLKQDPDHQRLYDDFIVHGHSLTFIINIHTLYPEVIGLLSRHTTNHIMGYSVDDGVMGNFHSSLLELVSYHNPNFNVRLSQVCDTLKELATLRNEIQYRGGEEKEDDYDDDQDDDDDDDNQQDYSDDPYDDDDDDYMQKEEITQLNEFLKSRLQR</sequence>
<dbReference type="KEGG" id="dfa:DFA_02889"/>
<protein>
    <submittedName>
        <fullName evidence="2">Uncharacterized protein</fullName>
    </submittedName>
</protein>
<keyword evidence="3" id="KW-1185">Reference proteome</keyword>
<dbReference type="InterPro" id="IPR016024">
    <property type="entry name" value="ARM-type_fold"/>
</dbReference>
<dbReference type="GeneID" id="14876972"/>
<dbReference type="RefSeq" id="XP_004362496.1">
    <property type="nucleotide sequence ID" value="XM_004362439.1"/>
</dbReference>
<name>F4PIR6_CACFS</name>
<dbReference type="Proteomes" id="UP000007797">
    <property type="component" value="Unassembled WGS sequence"/>
</dbReference>